<evidence type="ECO:0000313" key="2">
    <source>
        <dbReference type="EMBL" id="KAJ7617846.1"/>
    </source>
</evidence>
<evidence type="ECO:0000256" key="1">
    <source>
        <dbReference type="SAM" id="MobiDB-lite"/>
    </source>
</evidence>
<dbReference type="Proteomes" id="UP001221142">
    <property type="component" value="Unassembled WGS sequence"/>
</dbReference>
<keyword evidence="3" id="KW-1185">Reference proteome</keyword>
<gene>
    <name evidence="2" type="ORF">FB45DRAFT_932805</name>
</gene>
<comment type="caution">
    <text evidence="2">The sequence shown here is derived from an EMBL/GenBank/DDBJ whole genome shotgun (WGS) entry which is preliminary data.</text>
</comment>
<organism evidence="2 3">
    <name type="scientific">Roridomyces roridus</name>
    <dbReference type="NCBI Taxonomy" id="1738132"/>
    <lineage>
        <taxon>Eukaryota</taxon>
        <taxon>Fungi</taxon>
        <taxon>Dikarya</taxon>
        <taxon>Basidiomycota</taxon>
        <taxon>Agaricomycotina</taxon>
        <taxon>Agaricomycetes</taxon>
        <taxon>Agaricomycetidae</taxon>
        <taxon>Agaricales</taxon>
        <taxon>Marasmiineae</taxon>
        <taxon>Mycenaceae</taxon>
        <taxon>Roridomyces</taxon>
    </lineage>
</organism>
<dbReference type="AlphaFoldDB" id="A0AAD7BE38"/>
<dbReference type="EMBL" id="JARKIF010000020">
    <property type="protein sequence ID" value="KAJ7617846.1"/>
    <property type="molecule type" value="Genomic_DNA"/>
</dbReference>
<proteinExistence type="predicted"/>
<sequence length="258" mass="29414">MSGYRPPKGAGINTRASLDRHPPSFPSMSFIAPNTKTVDIRAWPIWNSFIVRATEDLNLLKIGQYNHHLDPQRWQAAMPAGFPHSPLQMVRLLDWEERGDQHPWQYTLRHTPPSAPYRTAKWTAYGKPRCATFHHLRIGHVEIDPLIYELPATIQERLQVTNGQMILYLMMESVARGRNIRLAVEVQRVVGPTTGYEEVVVARYLPHEEAQLPSAVFEVFMKQPSVPRACADYACRRLLPQGLGPSRCLHHIVTPPGY</sequence>
<reference evidence="2" key="1">
    <citation type="submission" date="2023-03" db="EMBL/GenBank/DDBJ databases">
        <title>Massive genome expansion in bonnet fungi (Mycena s.s.) driven by repeated elements and novel gene families across ecological guilds.</title>
        <authorList>
            <consortium name="Lawrence Berkeley National Laboratory"/>
            <person name="Harder C.B."/>
            <person name="Miyauchi S."/>
            <person name="Viragh M."/>
            <person name="Kuo A."/>
            <person name="Thoen E."/>
            <person name="Andreopoulos B."/>
            <person name="Lu D."/>
            <person name="Skrede I."/>
            <person name="Drula E."/>
            <person name="Henrissat B."/>
            <person name="Morin E."/>
            <person name="Kohler A."/>
            <person name="Barry K."/>
            <person name="LaButti K."/>
            <person name="Morin E."/>
            <person name="Salamov A."/>
            <person name="Lipzen A."/>
            <person name="Mereny Z."/>
            <person name="Hegedus B."/>
            <person name="Baldrian P."/>
            <person name="Stursova M."/>
            <person name="Weitz H."/>
            <person name="Taylor A."/>
            <person name="Grigoriev I.V."/>
            <person name="Nagy L.G."/>
            <person name="Martin F."/>
            <person name="Kauserud H."/>
        </authorList>
    </citation>
    <scope>NUCLEOTIDE SEQUENCE</scope>
    <source>
        <strain evidence="2">9284</strain>
    </source>
</reference>
<accession>A0AAD7BE38</accession>
<feature type="region of interest" description="Disordered" evidence="1">
    <location>
        <begin position="1"/>
        <end position="20"/>
    </location>
</feature>
<protein>
    <submittedName>
        <fullName evidence="2">Uncharacterized protein</fullName>
    </submittedName>
</protein>
<name>A0AAD7BE38_9AGAR</name>
<evidence type="ECO:0000313" key="3">
    <source>
        <dbReference type="Proteomes" id="UP001221142"/>
    </source>
</evidence>